<proteinExistence type="predicted"/>
<keyword evidence="1" id="KW-1133">Transmembrane helix</keyword>
<evidence type="ECO:0000256" key="1">
    <source>
        <dbReference type="SAM" id="Phobius"/>
    </source>
</evidence>
<evidence type="ECO:0000313" key="2">
    <source>
        <dbReference type="EMBL" id="NYI09334.1"/>
    </source>
</evidence>
<dbReference type="RefSeq" id="WP_179530334.1">
    <property type="nucleotide sequence ID" value="NZ_BAAAPP010000012.1"/>
</dbReference>
<gene>
    <name evidence="2" type="ORF">BKA05_000849</name>
</gene>
<organism evidence="2 3">
    <name type="scientific">Nocardioides marinus</name>
    <dbReference type="NCBI Taxonomy" id="374514"/>
    <lineage>
        <taxon>Bacteria</taxon>
        <taxon>Bacillati</taxon>
        <taxon>Actinomycetota</taxon>
        <taxon>Actinomycetes</taxon>
        <taxon>Propionibacteriales</taxon>
        <taxon>Nocardioidaceae</taxon>
        <taxon>Nocardioides</taxon>
    </lineage>
</organism>
<keyword evidence="3" id="KW-1185">Reference proteome</keyword>
<keyword evidence="1" id="KW-0812">Transmembrane</keyword>
<evidence type="ECO:0000313" key="3">
    <source>
        <dbReference type="Proteomes" id="UP000537326"/>
    </source>
</evidence>
<reference evidence="2 3" key="1">
    <citation type="submission" date="2020-07" db="EMBL/GenBank/DDBJ databases">
        <title>Sequencing the genomes of 1000 actinobacteria strains.</title>
        <authorList>
            <person name="Klenk H.-P."/>
        </authorList>
    </citation>
    <scope>NUCLEOTIDE SEQUENCE [LARGE SCALE GENOMIC DNA]</scope>
    <source>
        <strain evidence="2 3">DSM 18248</strain>
    </source>
</reference>
<comment type="caution">
    <text evidence="2">The sequence shown here is derived from an EMBL/GenBank/DDBJ whole genome shotgun (WGS) entry which is preliminary data.</text>
</comment>
<dbReference type="AlphaFoldDB" id="A0A7Y9YE00"/>
<keyword evidence="1" id="KW-0472">Membrane</keyword>
<protein>
    <submittedName>
        <fullName evidence="2">Uncharacterized protein</fullName>
    </submittedName>
</protein>
<dbReference type="EMBL" id="JACBZI010000001">
    <property type="protein sequence ID" value="NYI09334.1"/>
    <property type="molecule type" value="Genomic_DNA"/>
</dbReference>
<feature type="transmembrane region" description="Helical" evidence="1">
    <location>
        <begin position="12"/>
        <end position="31"/>
    </location>
</feature>
<sequence length="162" mass="17913">MSGDRLRLRVRGVATLLAAVAAVVVVVLLGTEPHVDRVAVLALLGLLVAVLVWELLPDHTSPWRRAVVAPHLAPGQDRATATWVRVLEDHRAAARPGPELRDRVRRTVADVVLTRHGLRLDDLDPTQRRELLGTDLDDLLHGPVRRLGARDLLTHLERIEAL</sequence>
<accession>A0A7Y9YE00</accession>
<feature type="transmembrane region" description="Helical" evidence="1">
    <location>
        <begin position="37"/>
        <end position="56"/>
    </location>
</feature>
<name>A0A7Y9YE00_9ACTN</name>
<dbReference type="Proteomes" id="UP000537326">
    <property type="component" value="Unassembled WGS sequence"/>
</dbReference>